<dbReference type="GO" id="GO:0008353">
    <property type="term" value="F:RNA polymerase II CTD heptapeptide repeat kinase activity"/>
    <property type="evidence" value="ECO:0000318"/>
    <property type="project" value="GO_Central"/>
</dbReference>
<dbReference type="InterPro" id="IPR011009">
    <property type="entry name" value="Kinase-like_dom_sf"/>
</dbReference>
<evidence type="ECO:0000256" key="10">
    <source>
        <dbReference type="RuleBase" id="RU000304"/>
    </source>
</evidence>
<dbReference type="CDD" id="cd07829">
    <property type="entry name" value="STKc_CDK_like"/>
    <property type="match status" value="1"/>
</dbReference>
<keyword evidence="8" id="KW-0460">Magnesium</keyword>
<evidence type="ECO:0000313" key="14">
    <source>
        <dbReference type="Proteomes" id="UP000001542"/>
    </source>
</evidence>
<keyword evidence="4 9" id="KW-0547">Nucleotide-binding</keyword>
<reference evidence="13" key="1">
    <citation type="submission" date="2006-10" db="EMBL/GenBank/DDBJ databases">
        <authorList>
            <person name="Amadeo P."/>
            <person name="Zhao Q."/>
            <person name="Wortman J."/>
            <person name="Fraser-Liggett C."/>
            <person name="Carlton J."/>
        </authorList>
    </citation>
    <scope>NUCLEOTIDE SEQUENCE</scope>
    <source>
        <strain evidence="13">G3</strain>
    </source>
</reference>
<dbReference type="InterPro" id="IPR017441">
    <property type="entry name" value="Protein_kinase_ATP_BS"/>
</dbReference>
<dbReference type="SMART" id="SM00220">
    <property type="entry name" value="S_TKc"/>
    <property type="match status" value="1"/>
</dbReference>
<evidence type="ECO:0000256" key="3">
    <source>
        <dbReference type="ARBA" id="ARBA00022679"/>
    </source>
</evidence>
<dbReference type="GO" id="GO:0046872">
    <property type="term" value="F:metal ion binding"/>
    <property type="evidence" value="ECO:0007669"/>
    <property type="project" value="UniProtKB-KW"/>
</dbReference>
<evidence type="ECO:0000259" key="12">
    <source>
        <dbReference type="PROSITE" id="PS50011"/>
    </source>
</evidence>
<evidence type="ECO:0000256" key="7">
    <source>
        <dbReference type="PIRSR" id="PIRSR000615-1"/>
    </source>
</evidence>
<dbReference type="GO" id="GO:0032968">
    <property type="term" value="P:positive regulation of transcription elongation by RNA polymerase II"/>
    <property type="evidence" value="ECO:0000318"/>
    <property type="project" value="GO_Central"/>
</dbReference>
<comment type="similarity">
    <text evidence="1">Belongs to the protein kinase superfamily. CMGC Ser/Thr protein kinase family. CDC2/CDKX subfamily.</text>
</comment>
<dbReference type="SUPFAM" id="SSF56112">
    <property type="entry name" value="Protein kinase-like (PK-like)"/>
    <property type="match status" value="1"/>
</dbReference>
<keyword evidence="14" id="KW-1185">Reference proteome</keyword>
<dbReference type="VEuPathDB" id="TrichDB:TVAG_235250"/>
<dbReference type="VEuPathDB" id="TrichDB:TVAGG3_0934990"/>
<name>A2DPP3_TRIV3</name>
<dbReference type="RefSeq" id="XP_001329778.1">
    <property type="nucleotide sequence ID" value="XM_001329743.1"/>
</dbReference>
<dbReference type="GO" id="GO:0005524">
    <property type="term" value="F:ATP binding"/>
    <property type="evidence" value="ECO:0007669"/>
    <property type="project" value="UniProtKB-UniRule"/>
</dbReference>
<feature type="binding site" evidence="8">
    <location>
        <position position="162"/>
    </location>
    <ligand>
        <name>Mg(2+)</name>
        <dbReference type="ChEBI" id="CHEBI:18420"/>
    </ligand>
</feature>
<dbReference type="eggNOG" id="KOG0594">
    <property type="taxonomic scope" value="Eukaryota"/>
</dbReference>
<dbReference type="PROSITE" id="PS50011">
    <property type="entry name" value="PROTEIN_KINASE_DOM"/>
    <property type="match status" value="1"/>
</dbReference>
<dbReference type="InParanoid" id="A2DPP3"/>
<evidence type="ECO:0000256" key="1">
    <source>
        <dbReference type="ARBA" id="ARBA00006485"/>
    </source>
</evidence>
<dbReference type="InterPro" id="IPR008271">
    <property type="entry name" value="Ser/Thr_kinase_AS"/>
</dbReference>
<proteinExistence type="inferred from homology"/>
<dbReference type="PROSITE" id="PS00107">
    <property type="entry name" value="PROTEIN_KINASE_ATP"/>
    <property type="match status" value="1"/>
</dbReference>
<evidence type="ECO:0000256" key="4">
    <source>
        <dbReference type="ARBA" id="ARBA00022741"/>
    </source>
</evidence>
<keyword evidence="5 13" id="KW-0418">Kinase</keyword>
<dbReference type="EMBL" id="DS113228">
    <property type="protein sequence ID" value="EAY17643.1"/>
    <property type="molecule type" value="Genomic_DNA"/>
</dbReference>
<sequence>MTQLNDIDFDVSEISSIEDHFTFVENIGKGTYATVSKCIDKATNKPVALKAIKKVTDEDGFTKTTLREIRLLQKLNHENIVKLQKVLICKGTIYLVLEYCQYDLSALLHRKNAPHLSERFIKCIQFQLMVCLRYLDTQRVIHRDLKPANLFITENNVLKLGDFGLARDIMLNKRFTSKVITQWYRPPELLFGCSEYGIEVDIWSAACIFYEIITKKPLFYTQDTNNELAQLIRIFKICGMSEESRFMGYDLWRMIQPHLSQFPPPSNLKIYLEKTIPKNYHEIINLLLAMLRFNPKKRPTPSAILDQYFTHADINYIEYLDPYQLDKLTLPEMHGSSSKSDREKEKEAEQQKQLPSQNEEAEKHKSESQPKEDIKRPEKPELQ</sequence>
<dbReference type="InterPro" id="IPR000719">
    <property type="entry name" value="Prot_kinase_dom"/>
</dbReference>
<reference evidence="13" key="2">
    <citation type="journal article" date="2007" name="Science">
        <title>Draft genome sequence of the sexually transmitted pathogen Trichomonas vaginalis.</title>
        <authorList>
            <person name="Carlton J.M."/>
            <person name="Hirt R.P."/>
            <person name="Silva J.C."/>
            <person name="Delcher A.L."/>
            <person name="Schatz M."/>
            <person name="Zhao Q."/>
            <person name="Wortman J.R."/>
            <person name="Bidwell S.L."/>
            <person name="Alsmark U.C.M."/>
            <person name="Besteiro S."/>
            <person name="Sicheritz-Ponten T."/>
            <person name="Noel C.J."/>
            <person name="Dacks J.B."/>
            <person name="Foster P.G."/>
            <person name="Simillion C."/>
            <person name="Van de Peer Y."/>
            <person name="Miranda-Saavedra D."/>
            <person name="Barton G.J."/>
            <person name="Westrop G.D."/>
            <person name="Mueller S."/>
            <person name="Dessi D."/>
            <person name="Fiori P.L."/>
            <person name="Ren Q."/>
            <person name="Paulsen I."/>
            <person name="Zhang H."/>
            <person name="Bastida-Corcuera F.D."/>
            <person name="Simoes-Barbosa A."/>
            <person name="Brown M.T."/>
            <person name="Hayes R.D."/>
            <person name="Mukherjee M."/>
            <person name="Okumura C.Y."/>
            <person name="Schneider R."/>
            <person name="Smith A.J."/>
            <person name="Vanacova S."/>
            <person name="Villalvazo M."/>
            <person name="Haas B.J."/>
            <person name="Pertea M."/>
            <person name="Feldblyum T.V."/>
            <person name="Utterback T.R."/>
            <person name="Shu C.L."/>
            <person name="Osoegawa K."/>
            <person name="de Jong P.J."/>
            <person name="Hrdy I."/>
            <person name="Horvathova L."/>
            <person name="Zubacova Z."/>
            <person name="Dolezal P."/>
            <person name="Malik S.B."/>
            <person name="Logsdon J.M. Jr."/>
            <person name="Henze K."/>
            <person name="Gupta A."/>
            <person name="Wang C.C."/>
            <person name="Dunne R.L."/>
            <person name="Upcroft J.A."/>
            <person name="Upcroft P."/>
            <person name="White O."/>
            <person name="Salzberg S.L."/>
            <person name="Tang P."/>
            <person name="Chiu C.-H."/>
            <person name="Lee Y.-S."/>
            <person name="Embley T.M."/>
            <person name="Coombs G.H."/>
            <person name="Mottram J.C."/>
            <person name="Tachezy J."/>
            <person name="Fraser-Liggett C.M."/>
            <person name="Johnson P.J."/>
        </authorList>
    </citation>
    <scope>NUCLEOTIDE SEQUENCE [LARGE SCALE GENOMIC DNA]</scope>
    <source>
        <strain evidence="13">G3</strain>
    </source>
</reference>
<dbReference type="PROSITE" id="PS00108">
    <property type="entry name" value="PROTEIN_KINASE_ST"/>
    <property type="match status" value="1"/>
</dbReference>
<dbReference type="AlphaFoldDB" id="A2DPP3"/>
<feature type="binding site" evidence="9">
    <location>
        <position position="54"/>
    </location>
    <ligand>
        <name>ATP</name>
        <dbReference type="ChEBI" id="CHEBI:30616"/>
    </ligand>
</feature>
<dbReference type="InterPro" id="IPR050108">
    <property type="entry name" value="CDK"/>
</dbReference>
<dbReference type="PANTHER" id="PTHR24056:SF546">
    <property type="entry name" value="CYCLIN-DEPENDENT KINASE 12"/>
    <property type="match status" value="1"/>
</dbReference>
<dbReference type="OrthoDB" id="28397at2759"/>
<keyword evidence="2 10" id="KW-0723">Serine/threonine-protein kinase</keyword>
<feature type="compositionally biased region" description="Basic and acidic residues" evidence="11">
    <location>
        <begin position="339"/>
        <end position="350"/>
    </location>
</feature>
<dbReference type="PANTHER" id="PTHR24056">
    <property type="entry name" value="CELL DIVISION PROTEIN KINASE"/>
    <property type="match status" value="1"/>
</dbReference>
<keyword evidence="6 9" id="KW-0067">ATP-binding</keyword>
<evidence type="ECO:0000256" key="6">
    <source>
        <dbReference type="ARBA" id="ARBA00022840"/>
    </source>
</evidence>
<evidence type="ECO:0000256" key="2">
    <source>
        <dbReference type="ARBA" id="ARBA00022527"/>
    </source>
</evidence>
<feature type="domain" description="Protein kinase" evidence="12">
    <location>
        <begin position="21"/>
        <end position="314"/>
    </location>
</feature>
<organism evidence="13 14">
    <name type="scientific">Trichomonas vaginalis (strain ATCC PRA-98 / G3)</name>
    <dbReference type="NCBI Taxonomy" id="412133"/>
    <lineage>
        <taxon>Eukaryota</taxon>
        <taxon>Metamonada</taxon>
        <taxon>Parabasalia</taxon>
        <taxon>Trichomonadida</taxon>
        <taxon>Trichomonadidae</taxon>
        <taxon>Trichomonas</taxon>
    </lineage>
</organism>
<evidence type="ECO:0000313" key="13">
    <source>
        <dbReference type="EMBL" id="EAY17643.1"/>
    </source>
</evidence>
<keyword evidence="8" id="KW-0479">Metal-binding</keyword>
<dbReference type="Gene3D" id="1.10.510.10">
    <property type="entry name" value="Transferase(Phosphotransferase) domain 1"/>
    <property type="match status" value="1"/>
</dbReference>
<feature type="region of interest" description="Disordered" evidence="11">
    <location>
        <begin position="331"/>
        <end position="383"/>
    </location>
</feature>
<dbReference type="SMR" id="A2DPP3"/>
<dbReference type="GO" id="GO:0000307">
    <property type="term" value="C:cyclin-dependent protein kinase holoenzyme complex"/>
    <property type="evidence" value="ECO:0000318"/>
    <property type="project" value="GO_Central"/>
</dbReference>
<feature type="compositionally biased region" description="Basic and acidic residues" evidence="11">
    <location>
        <begin position="360"/>
        <end position="383"/>
    </location>
</feature>
<evidence type="ECO:0000256" key="5">
    <source>
        <dbReference type="ARBA" id="ARBA00022777"/>
    </source>
</evidence>
<dbReference type="Pfam" id="PF00069">
    <property type="entry name" value="Pkinase"/>
    <property type="match status" value="1"/>
</dbReference>
<dbReference type="FunFam" id="3.30.200.20:FF:000970">
    <property type="entry name" value="CMGC family protein kinase"/>
    <property type="match status" value="1"/>
</dbReference>
<feature type="active site" description="Proton acceptor" evidence="7">
    <location>
        <position position="144"/>
    </location>
</feature>
<feature type="binding site" evidence="8">
    <location>
        <position position="149"/>
    </location>
    <ligand>
        <name>Mg(2+)</name>
        <dbReference type="ChEBI" id="CHEBI:18420"/>
    </ligand>
</feature>
<protein>
    <submittedName>
        <fullName evidence="13">CMGC family protein kinase</fullName>
    </submittedName>
</protein>
<keyword evidence="3" id="KW-0808">Transferase</keyword>
<accession>A2DPP3</accession>
<dbReference type="Proteomes" id="UP000001542">
    <property type="component" value="Unassembled WGS sequence"/>
</dbReference>
<gene>
    <name evidence="13" type="ORF">TVAG_235250</name>
</gene>
<dbReference type="GO" id="GO:0005634">
    <property type="term" value="C:nucleus"/>
    <property type="evidence" value="ECO:0000318"/>
    <property type="project" value="GO_Central"/>
</dbReference>
<evidence type="ECO:0000256" key="9">
    <source>
        <dbReference type="PROSITE-ProRule" id="PRU10141"/>
    </source>
</evidence>
<evidence type="ECO:0000256" key="8">
    <source>
        <dbReference type="PIRSR" id="PIRSR000615-3"/>
    </source>
</evidence>
<dbReference type="KEGG" id="tva:4775661"/>
<evidence type="ECO:0000256" key="11">
    <source>
        <dbReference type="SAM" id="MobiDB-lite"/>
    </source>
</evidence>
<dbReference type="FunFam" id="1.10.510.10:FF:001739">
    <property type="entry name" value="CMGC family protein kinase"/>
    <property type="match status" value="1"/>
</dbReference>
<dbReference type="STRING" id="5722.A2DPP3"/>
<dbReference type="Gene3D" id="3.30.200.20">
    <property type="entry name" value="Phosphorylase Kinase, domain 1"/>
    <property type="match status" value="1"/>
</dbReference>